<dbReference type="GO" id="GO:0032259">
    <property type="term" value="P:methylation"/>
    <property type="evidence" value="ECO:0007669"/>
    <property type="project" value="UniProtKB-KW"/>
</dbReference>
<evidence type="ECO:0000256" key="6">
    <source>
        <dbReference type="ARBA" id="ARBA00023014"/>
    </source>
</evidence>
<comment type="caution">
    <text evidence="9">The sequence shown here is derived from an EMBL/GenBank/DDBJ whole genome shotgun (WGS) entry which is preliminary data.</text>
</comment>
<dbReference type="InterPro" id="IPR001433">
    <property type="entry name" value="OxRdtase_FAD/NAD-bd"/>
</dbReference>
<keyword evidence="3" id="KW-0479">Metal-binding</keyword>
<dbReference type="InterPro" id="IPR006058">
    <property type="entry name" value="2Fe2S_fd_BS"/>
</dbReference>
<feature type="domain" description="FAD-binding FR-type" evidence="8">
    <location>
        <begin position="1"/>
        <end position="101"/>
    </location>
</feature>
<keyword evidence="9" id="KW-0808">Transferase</keyword>
<dbReference type="PANTHER" id="PTHR47354:SF1">
    <property type="entry name" value="CARNITINE MONOOXYGENASE REDUCTASE SUBUNIT"/>
    <property type="match status" value="1"/>
</dbReference>
<dbReference type="PROSITE" id="PS51085">
    <property type="entry name" value="2FE2S_FER_2"/>
    <property type="match status" value="1"/>
</dbReference>
<evidence type="ECO:0000256" key="4">
    <source>
        <dbReference type="ARBA" id="ARBA00023002"/>
    </source>
</evidence>
<name>A0A7W6LJS9_9HYPH</name>
<dbReference type="GO" id="GO:0018489">
    <property type="term" value="F:vanillate monooxygenase activity"/>
    <property type="evidence" value="ECO:0007669"/>
    <property type="project" value="UniProtKB-EC"/>
</dbReference>
<dbReference type="PANTHER" id="PTHR47354">
    <property type="entry name" value="NADH OXIDOREDUCTASE HCR"/>
    <property type="match status" value="1"/>
</dbReference>
<keyword evidence="10" id="KW-1185">Reference proteome</keyword>
<protein>
    <submittedName>
        <fullName evidence="9">Vanillate O-demethylase ferredoxin subunit</fullName>
        <ecNumber evidence="9">1.14.13.82</ecNumber>
    </submittedName>
</protein>
<dbReference type="Gene3D" id="2.40.30.10">
    <property type="entry name" value="Translation factors"/>
    <property type="match status" value="1"/>
</dbReference>
<dbReference type="InterPro" id="IPR050415">
    <property type="entry name" value="MRET"/>
</dbReference>
<dbReference type="InterPro" id="IPR017938">
    <property type="entry name" value="Riboflavin_synthase-like_b-brl"/>
</dbReference>
<keyword evidence="2" id="KW-0001">2Fe-2S</keyword>
<evidence type="ECO:0000313" key="9">
    <source>
        <dbReference type="EMBL" id="MBB4145651.1"/>
    </source>
</evidence>
<dbReference type="SUPFAM" id="SSF63380">
    <property type="entry name" value="Riboflavin synthase domain-like"/>
    <property type="match status" value="1"/>
</dbReference>
<keyword evidence="5" id="KW-0408">Iron</keyword>
<evidence type="ECO:0000256" key="1">
    <source>
        <dbReference type="ARBA" id="ARBA00022630"/>
    </source>
</evidence>
<dbReference type="PROSITE" id="PS51384">
    <property type="entry name" value="FAD_FR"/>
    <property type="match status" value="1"/>
</dbReference>
<evidence type="ECO:0000259" key="7">
    <source>
        <dbReference type="PROSITE" id="PS51085"/>
    </source>
</evidence>
<dbReference type="GO" id="GO:0008168">
    <property type="term" value="F:methyltransferase activity"/>
    <property type="evidence" value="ECO:0007669"/>
    <property type="project" value="UniProtKB-KW"/>
</dbReference>
<dbReference type="EMBL" id="JACIEC010000009">
    <property type="protein sequence ID" value="MBB4145651.1"/>
    <property type="molecule type" value="Genomic_DNA"/>
</dbReference>
<dbReference type="Proteomes" id="UP000519897">
    <property type="component" value="Unassembled WGS sequence"/>
</dbReference>
<evidence type="ECO:0000256" key="5">
    <source>
        <dbReference type="ARBA" id="ARBA00023004"/>
    </source>
</evidence>
<keyword evidence="9" id="KW-0489">Methyltransferase</keyword>
<dbReference type="InterPro" id="IPR036010">
    <property type="entry name" value="2Fe-2S_ferredoxin-like_sf"/>
</dbReference>
<dbReference type="InterPro" id="IPR017927">
    <property type="entry name" value="FAD-bd_FR_type"/>
</dbReference>
<keyword evidence="6" id="KW-0411">Iron-sulfur</keyword>
<dbReference type="PROSITE" id="PS00197">
    <property type="entry name" value="2FE2S_FER_1"/>
    <property type="match status" value="1"/>
</dbReference>
<gene>
    <name evidence="9" type="ORF">GGQ72_004216</name>
</gene>
<feature type="domain" description="2Fe-2S ferredoxin-type" evidence="7">
    <location>
        <begin position="230"/>
        <end position="315"/>
    </location>
</feature>
<reference evidence="9 10" key="1">
    <citation type="submission" date="2020-08" db="EMBL/GenBank/DDBJ databases">
        <title>Genomic Encyclopedia of Type Strains, Phase IV (KMG-IV): sequencing the most valuable type-strain genomes for metagenomic binning, comparative biology and taxonomic classification.</title>
        <authorList>
            <person name="Goeker M."/>
        </authorList>
    </citation>
    <scope>NUCLEOTIDE SEQUENCE [LARGE SCALE GENOMIC DNA]</scope>
    <source>
        <strain evidence="9 10">DSM 29514</strain>
    </source>
</reference>
<sequence>MMNLLISKREMQSDDIVVLDLVDPDSRTLPAFQPGAHIDIEVEPGLVRQYSLCSDPAERNLYRLGILKSSESRGGSRLIHERFREGELVRAGEPRNLFPLNMDAPQSILVGGGIGVTPMISMAYALYAAGKSFELHYCARTRSRAAFLQELASAPFAHHVYLHFDDEEEGQRFNAAAHLPDPANGSHVYVCGPAGFMTWLHEQARSRGFREENLHQEFFNAEVSTQGKAFEVVLARSGKSVTVAEGQTIVAALSHIGVRVNVSCEQGICGTCLCTVLSGEPDHRDSYLTDEEKAENDQIMVCCSRSKGPTLVLDL</sequence>
<dbReference type="CDD" id="cd00207">
    <property type="entry name" value="fer2"/>
    <property type="match status" value="1"/>
</dbReference>
<dbReference type="InterPro" id="IPR001041">
    <property type="entry name" value="2Fe-2S_ferredoxin-type"/>
</dbReference>
<dbReference type="SUPFAM" id="SSF54292">
    <property type="entry name" value="2Fe-2S ferredoxin-like"/>
    <property type="match status" value="1"/>
</dbReference>
<evidence type="ECO:0000313" key="10">
    <source>
        <dbReference type="Proteomes" id="UP000519897"/>
    </source>
</evidence>
<accession>A0A7W6LJS9</accession>
<dbReference type="Pfam" id="PF00111">
    <property type="entry name" value="Fer2"/>
    <property type="match status" value="1"/>
</dbReference>
<keyword evidence="4 9" id="KW-0560">Oxidoreductase</keyword>
<dbReference type="InterPro" id="IPR039261">
    <property type="entry name" value="FNR_nucleotide-bd"/>
</dbReference>
<dbReference type="PRINTS" id="PR00409">
    <property type="entry name" value="PHDIOXRDTASE"/>
</dbReference>
<dbReference type="InterPro" id="IPR012675">
    <property type="entry name" value="Beta-grasp_dom_sf"/>
</dbReference>
<dbReference type="CDD" id="cd06185">
    <property type="entry name" value="PDR_like"/>
    <property type="match status" value="1"/>
</dbReference>
<dbReference type="Gene3D" id="3.10.20.30">
    <property type="match status" value="1"/>
</dbReference>
<dbReference type="SUPFAM" id="SSF52343">
    <property type="entry name" value="Ferredoxin reductase-like, C-terminal NADP-linked domain"/>
    <property type="match status" value="1"/>
</dbReference>
<dbReference type="AlphaFoldDB" id="A0A7W6LJS9"/>
<proteinExistence type="predicted"/>
<dbReference type="EC" id="1.14.13.82" evidence="9"/>
<organism evidence="9 10">
    <name type="scientific">Rhizobium rhizoryzae</name>
    <dbReference type="NCBI Taxonomy" id="451876"/>
    <lineage>
        <taxon>Bacteria</taxon>
        <taxon>Pseudomonadati</taxon>
        <taxon>Pseudomonadota</taxon>
        <taxon>Alphaproteobacteria</taxon>
        <taxon>Hyphomicrobiales</taxon>
        <taxon>Rhizobiaceae</taxon>
        <taxon>Rhizobium/Agrobacterium group</taxon>
        <taxon>Rhizobium</taxon>
    </lineage>
</organism>
<dbReference type="Pfam" id="PF00175">
    <property type="entry name" value="NAD_binding_1"/>
    <property type="match status" value="1"/>
</dbReference>
<evidence type="ECO:0000259" key="8">
    <source>
        <dbReference type="PROSITE" id="PS51384"/>
    </source>
</evidence>
<keyword evidence="1" id="KW-0285">Flavoprotein</keyword>
<dbReference type="GO" id="GO:0046872">
    <property type="term" value="F:metal ion binding"/>
    <property type="evidence" value="ECO:0007669"/>
    <property type="project" value="UniProtKB-KW"/>
</dbReference>
<evidence type="ECO:0000256" key="2">
    <source>
        <dbReference type="ARBA" id="ARBA00022714"/>
    </source>
</evidence>
<dbReference type="Gene3D" id="3.40.50.80">
    <property type="entry name" value="Nucleotide-binding domain of ferredoxin-NADP reductase (FNR) module"/>
    <property type="match status" value="1"/>
</dbReference>
<evidence type="ECO:0000256" key="3">
    <source>
        <dbReference type="ARBA" id="ARBA00022723"/>
    </source>
</evidence>
<dbReference type="GO" id="GO:0051537">
    <property type="term" value="F:2 iron, 2 sulfur cluster binding"/>
    <property type="evidence" value="ECO:0007669"/>
    <property type="project" value="UniProtKB-KW"/>
</dbReference>
<dbReference type="RefSeq" id="WP_165130637.1">
    <property type="nucleotide sequence ID" value="NZ_CP049249.1"/>
</dbReference>